<reference evidence="8" key="2">
    <citation type="submission" date="2025-09" db="UniProtKB">
        <authorList>
            <consortium name="Ensembl"/>
        </authorList>
    </citation>
    <scope>IDENTIFICATION</scope>
</reference>
<evidence type="ECO:0000256" key="2">
    <source>
        <dbReference type="ARBA" id="ARBA00022540"/>
    </source>
</evidence>
<evidence type="ECO:0000313" key="8">
    <source>
        <dbReference type="Ensembl" id="ENSCWAP00000024870.1"/>
    </source>
</evidence>
<evidence type="ECO:0000256" key="1">
    <source>
        <dbReference type="ARBA" id="ARBA00005422"/>
    </source>
</evidence>
<dbReference type="Gene3D" id="3.30.780.10">
    <property type="entry name" value="SUI1-like domain"/>
    <property type="match status" value="1"/>
</dbReference>
<evidence type="ECO:0000313" key="9">
    <source>
        <dbReference type="Proteomes" id="UP000694540"/>
    </source>
</evidence>
<dbReference type="FunFam" id="3.30.780.10:FF:000003">
    <property type="entry name" value="Eukaryotic translation initiation factor 1b"/>
    <property type="match status" value="1"/>
</dbReference>
<dbReference type="Pfam" id="PF01253">
    <property type="entry name" value="SUI1"/>
    <property type="match status" value="1"/>
</dbReference>
<keyword evidence="4" id="KW-0648">Protein biosynthesis</keyword>
<dbReference type="AlphaFoldDB" id="A0A8C3X2M0"/>
<keyword evidence="5" id="KW-0007">Acetylation</keyword>
<dbReference type="Proteomes" id="UP000694540">
    <property type="component" value="Unplaced"/>
</dbReference>
<evidence type="ECO:0000256" key="6">
    <source>
        <dbReference type="SAM" id="MobiDB-lite"/>
    </source>
</evidence>
<evidence type="ECO:0000259" key="7">
    <source>
        <dbReference type="PROSITE" id="PS50296"/>
    </source>
</evidence>
<reference evidence="8" key="1">
    <citation type="submission" date="2025-08" db="UniProtKB">
        <authorList>
            <consortium name="Ensembl"/>
        </authorList>
    </citation>
    <scope>IDENTIFICATION</scope>
</reference>
<keyword evidence="2" id="KW-0396">Initiation factor</keyword>
<evidence type="ECO:0000256" key="5">
    <source>
        <dbReference type="ARBA" id="ARBA00022990"/>
    </source>
</evidence>
<dbReference type="GO" id="GO:0003743">
    <property type="term" value="F:translation initiation factor activity"/>
    <property type="evidence" value="ECO:0007669"/>
    <property type="project" value="UniProtKB-KW"/>
</dbReference>
<protein>
    <recommendedName>
        <fullName evidence="7">SUI1 domain-containing protein</fullName>
    </recommendedName>
</protein>
<sequence length="106" mass="11624">MARNLHSFHSLAGAGKGDDPLPAGTEDSIHIRIQQRKAGRPLTAVHGIAEDYGKKKPVKAFKKKLACSGTVIEHPEYGEVVTLRQDQRKNICQVLVETVLAKDDQP</sequence>
<dbReference type="PROSITE" id="PS50296">
    <property type="entry name" value="SUI1"/>
    <property type="match status" value="1"/>
</dbReference>
<dbReference type="GO" id="GO:0080090">
    <property type="term" value="P:regulation of primary metabolic process"/>
    <property type="evidence" value="ECO:0007669"/>
    <property type="project" value="UniProtKB-ARBA"/>
</dbReference>
<dbReference type="PANTHER" id="PTHR10388">
    <property type="entry name" value="EUKARYOTIC TRANSLATION INITIATION FACTOR SUI1"/>
    <property type="match status" value="1"/>
</dbReference>
<evidence type="ECO:0000256" key="3">
    <source>
        <dbReference type="ARBA" id="ARBA00022553"/>
    </source>
</evidence>
<dbReference type="InterPro" id="IPR036877">
    <property type="entry name" value="SUI1_dom_sf"/>
</dbReference>
<feature type="domain" description="SUI1" evidence="7">
    <location>
        <begin position="29"/>
        <end position="99"/>
    </location>
</feature>
<proteinExistence type="inferred from homology"/>
<accession>A0A8C3X2M0</accession>
<dbReference type="GO" id="GO:0010468">
    <property type="term" value="P:regulation of gene expression"/>
    <property type="evidence" value="ECO:0007669"/>
    <property type="project" value="UniProtKB-ARBA"/>
</dbReference>
<dbReference type="GeneTree" id="ENSGT00390000015789"/>
<dbReference type="Ensembl" id="ENSCWAT00000026967.1">
    <property type="protein sequence ID" value="ENSCWAP00000024870.1"/>
    <property type="gene ID" value="ENSCWAG00000018935.1"/>
</dbReference>
<dbReference type="SUPFAM" id="SSF55159">
    <property type="entry name" value="eIF1-like"/>
    <property type="match status" value="1"/>
</dbReference>
<organism evidence="8 9">
    <name type="scientific">Catagonus wagneri</name>
    <name type="common">Chacoan peccary</name>
    <dbReference type="NCBI Taxonomy" id="51154"/>
    <lineage>
        <taxon>Eukaryota</taxon>
        <taxon>Metazoa</taxon>
        <taxon>Chordata</taxon>
        <taxon>Craniata</taxon>
        <taxon>Vertebrata</taxon>
        <taxon>Euteleostomi</taxon>
        <taxon>Mammalia</taxon>
        <taxon>Eutheria</taxon>
        <taxon>Laurasiatheria</taxon>
        <taxon>Artiodactyla</taxon>
        <taxon>Suina</taxon>
        <taxon>Tayassuidae</taxon>
        <taxon>Catagonus</taxon>
    </lineage>
</organism>
<name>A0A8C3X2M0_9CETA</name>
<dbReference type="InterPro" id="IPR001950">
    <property type="entry name" value="SUI1"/>
</dbReference>
<keyword evidence="9" id="KW-1185">Reference proteome</keyword>
<feature type="region of interest" description="Disordered" evidence="6">
    <location>
        <begin position="1"/>
        <end position="27"/>
    </location>
</feature>
<keyword evidence="3" id="KW-0597">Phosphoprotein</keyword>
<comment type="similarity">
    <text evidence="1">Belongs to the SUI1 family.</text>
</comment>
<evidence type="ECO:0000256" key="4">
    <source>
        <dbReference type="ARBA" id="ARBA00022917"/>
    </source>
</evidence>